<dbReference type="InterPro" id="IPR013525">
    <property type="entry name" value="ABC2_TM"/>
</dbReference>
<dbReference type="Pfam" id="PF01061">
    <property type="entry name" value="ABC2_membrane"/>
    <property type="match status" value="1"/>
</dbReference>
<dbReference type="GO" id="GO:0140359">
    <property type="term" value="F:ABC-type transporter activity"/>
    <property type="evidence" value="ECO:0007669"/>
    <property type="project" value="InterPro"/>
</dbReference>
<dbReference type="GO" id="GO:0046677">
    <property type="term" value="P:response to antibiotic"/>
    <property type="evidence" value="ECO:0007669"/>
    <property type="project" value="UniProtKB-KW"/>
</dbReference>
<feature type="transmembrane region" description="Helical" evidence="6">
    <location>
        <begin position="23"/>
        <end position="42"/>
    </location>
</feature>
<keyword evidence="6" id="KW-0813">Transport</keyword>
<feature type="transmembrane region" description="Helical" evidence="6">
    <location>
        <begin position="135"/>
        <end position="156"/>
    </location>
</feature>
<dbReference type="AlphaFoldDB" id="A0A420EMW9"/>
<dbReference type="InterPro" id="IPR047817">
    <property type="entry name" value="ABC2_TM_bact-type"/>
</dbReference>
<keyword evidence="2 6" id="KW-0812">Transmembrane</keyword>
<dbReference type="Proteomes" id="UP000285744">
    <property type="component" value="Unassembled WGS sequence"/>
</dbReference>
<feature type="transmembrane region" description="Helical" evidence="6">
    <location>
        <begin position="109"/>
        <end position="129"/>
    </location>
</feature>
<keyword evidence="5" id="KW-0046">Antibiotic resistance</keyword>
<dbReference type="InterPro" id="IPR000412">
    <property type="entry name" value="ABC_2_transport"/>
</dbReference>
<feature type="transmembrane region" description="Helical" evidence="6">
    <location>
        <begin position="163"/>
        <end position="186"/>
    </location>
</feature>
<dbReference type="PANTHER" id="PTHR43229">
    <property type="entry name" value="NODULATION PROTEIN J"/>
    <property type="match status" value="1"/>
</dbReference>
<dbReference type="InterPro" id="IPR051784">
    <property type="entry name" value="Nod_factor_ABC_transporter"/>
</dbReference>
<gene>
    <name evidence="8" type="ORF">D7I43_31460</name>
</gene>
<name>A0A420EMW9_9ACTN</name>
<organism evidence="8 9">
    <name type="scientific">Micromonospora globbae</name>
    <dbReference type="NCBI Taxonomy" id="1894969"/>
    <lineage>
        <taxon>Bacteria</taxon>
        <taxon>Bacillati</taxon>
        <taxon>Actinomycetota</taxon>
        <taxon>Actinomycetes</taxon>
        <taxon>Micromonosporales</taxon>
        <taxon>Micromonosporaceae</taxon>
        <taxon>Micromonospora</taxon>
    </lineage>
</organism>
<dbReference type="OrthoDB" id="9255971at2"/>
<dbReference type="EMBL" id="RAQQ01000052">
    <property type="protein sequence ID" value="RKF22059.1"/>
    <property type="molecule type" value="Genomic_DNA"/>
</dbReference>
<keyword evidence="6" id="KW-1003">Cell membrane</keyword>
<dbReference type="PROSITE" id="PS51012">
    <property type="entry name" value="ABC_TM2"/>
    <property type="match status" value="1"/>
</dbReference>
<evidence type="ECO:0000256" key="4">
    <source>
        <dbReference type="ARBA" id="ARBA00023136"/>
    </source>
</evidence>
<evidence type="ECO:0000313" key="8">
    <source>
        <dbReference type="EMBL" id="RKF22059.1"/>
    </source>
</evidence>
<comment type="subcellular location">
    <subcellularLocation>
        <location evidence="6">Cell membrane</location>
        <topology evidence="6">Multi-pass membrane protein</topology>
    </subcellularLocation>
    <subcellularLocation>
        <location evidence="1">Membrane</location>
        <topology evidence="1">Multi-pass membrane protein</topology>
    </subcellularLocation>
</comment>
<dbReference type="PANTHER" id="PTHR43229:SF2">
    <property type="entry name" value="NODULATION PROTEIN J"/>
    <property type="match status" value="1"/>
</dbReference>
<comment type="caution">
    <text evidence="8">The sequence shown here is derived from an EMBL/GenBank/DDBJ whole genome shotgun (WGS) entry which is preliminary data.</text>
</comment>
<evidence type="ECO:0000313" key="9">
    <source>
        <dbReference type="Proteomes" id="UP000285744"/>
    </source>
</evidence>
<sequence>MSALHDTFIVFRSELALALRNKVALAIGLIQPFVYLLLFGPLLTQALPAAQNPWLFFVPGLLLQLGLFGTGFAGFNLIPDIRSGFVERLRVAPVSRLAILLGRLLKDSLILGLQAIPLIVVGYLLGMAANPLGVLASLILILITGVGLASLSYVLALGLPNEYLFAPAVNSLAIPLMLLSGILLPVDRGPVWLDWLAHLNPLRYILDATRALFTGALDTTAAIGIAVAVALAIVSVAIGSSLFRRRTA</sequence>
<dbReference type="GO" id="GO:0043190">
    <property type="term" value="C:ATP-binding cassette (ABC) transporter complex"/>
    <property type="evidence" value="ECO:0007669"/>
    <property type="project" value="InterPro"/>
</dbReference>
<evidence type="ECO:0000256" key="1">
    <source>
        <dbReference type="ARBA" id="ARBA00004141"/>
    </source>
</evidence>
<dbReference type="PIRSF" id="PIRSF006648">
    <property type="entry name" value="DrrB"/>
    <property type="match status" value="1"/>
</dbReference>
<feature type="transmembrane region" description="Helical" evidence="6">
    <location>
        <begin position="221"/>
        <end position="243"/>
    </location>
</feature>
<feature type="transmembrane region" description="Helical" evidence="6">
    <location>
        <begin position="54"/>
        <end position="78"/>
    </location>
</feature>
<proteinExistence type="inferred from homology"/>
<keyword evidence="3 6" id="KW-1133">Transmembrane helix</keyword>
<evidence type="ECO:0000256" key="2">
    <source>
        <dbReference type="ARBA" id="ARBA00022692"/>
    </source>
</evidence>
<feature type="domain" description="ABC transmembrane type-2" evidence="7">
    <location>
        <begin position="23"/>
        <end position="246"/>
    </location>
</feature>
<evidence type="ECO:0000256" key="3">
    <source>
        <dbReference type="ARBA" id="ARBA00022989"/>
    </source>
</evidence>
<keyword evidence="4 6" id="KW-0472">Membrane</keyword>
<protein>
    <recommendedName>
        <fullName evidence="6">Transport permease protein</fullName>
    </recommendedName>
</protein>
<dbReference type="RefSeq" id="WP_120332198.1">
    <property type="nucleotide sequence ID" value="NZ_RAQQ01000052.1"/>
</dbReference>
<evidence type="ECO:0000256" key="5">
    <source>
        <dbReference type="ARBA" id="ARBA00023251"/>
    </source>
</evidence>
<accession>A0A420EMW9</accession>
<reference evidence="8 9" key="1">
    <citation type="journal article" date="2018" name="Int. J. Syst. Evol. Microbiol.">
        <title>Micromonospora globbae sp. nov., an endophytic actinomycete isolated from roots of Globba winitii C. H. Wright.</title>
        <authorList>
            <person name="Kuncharoen N."/>
            <person name="Pittayakhajonwut P."/>
            <person name="Tanasupawat S."/>
        </authorList>
    </citation>
    <scope>NUCLEOTIDE SEQUENCE [LARGE SCALE GENOMIC DNA]</scope>
    <source>
        <strain evidence="8 9">WPS1-2</strain>
    </source>
</reference>
<evidence type="ECO:0000256" key="6">
    <source>
        <dbReference type="RuleBase" id="RU361157"/>
    </source>
</evidence>
<comment type="similarity">
    <text evidence="6">Belongs to the ABC-2 integral membrane protein family.</text>
</comment>
<evidence type="ECO:0000259" key="7">
    <source>
        <dbReference type="PROSITE" id="PS51012"/>
    </source>
</evidence>